<dbReference type="Pfam" id="PF00586">
    <property type="entry name" value="AIRS"/>
    <property type="match status" value="1"/>
</dbReference>
<reference evidence="3" key="1">
    <citation type="submission" date="2020-05" db="EMBL/GenBank/DDBJ databases">
        <authorList>
            <person name="Chiriac C."/>
            <person name="Salcher M."/>
            <person name="Ghai R."/>
            <person name="Kavagutti S V."/>
        </authorList>
    </citation>
    <scope>NUCLEOTIDE SEQUENCE</scope>
</reference>
<dbReference type="NCBIfam" id="NF004351">
    <property type="entry name" value="PRK05731.1-4"/>
    <property type="match status" value="1"/>
</dbReference>
<evidence type="ECO:0000259" key="1">
    <source>
        <dbReference type="Pfam" id="PF00586"/>
    </source>
</evidence>
<gene>
    <name evidence="3" type="ORF">UFOPK2001_00571</name>
</gene>
<dbReference type="GO" id="GO:0009228">
    <property type="term" value="P:thiamine biosynthetic process"/>
    <property type="evidence" value="ECO:0007669"/>
    <property type="project" value="InterPro"/>
</dbReference>
<dbReference type="HAMAP" id="MF_02128">
    <property type="entry name" value="TMP_kinase"/>
    <property type="match status" value="1"/>
</dbReference>
<dbReference type="SUPFAM" id="SSF56042">
    <property type="entry name" value="PurM C-terminal domain-like"/>
    <property type="match status" value="1"/>
</dbReference>
<dbReference type="NCBIfam" id="TIGR01379">
    <property type="entry name" value="thiL"/>
    <property type="match status" value="1"/>
</dbReference>
<dbReference type="InterPro" id="IPR036676">
    <property type="entry name" value="PurM-like_C_sf"/>
</dbReference>
<name>A0A6J6J4L3_9ZZZZ</name>
<dbReference type="PANTHER" id="PTHR30270">
    <property type="entry name" value="THIAMINE-MONOPHOSPHATE KINASE"/>
    <property type="match status" value="1"/>
</dbReference>
<dbReference type="Gene3D" id="3.90.650.10">
    <property type="entry name" value="PurM-like C-terminal domain"/>
    <property type="match status" value="1"/>
</dbReference>
<accession>A0A6J6J4L3</accession>
<evidence type="ECO:0000313" key="3">
    <source>
        <dbReference type="EMBL" id="CAB4631831.1"/>
    </source>
</evidence>
<dbReference type="Gene3D" id="3.30.1330.10">
    <property type="entry name" value="PurM-like, N-terminal domain"/>
    <property type="match status" value="1"/>
</dbReference>
<dbReference type="SUPFAM" id="SSF55326">
    <property type="entry name" value="PurM N-terminal domain-like"/>
    <property type="match status" value="1"/>
</dbReference>
<dbReference type="CDD" id="cd02194">
    <property type="entry name" value="ThiL"/>
    <property type="match status" value="1"/>
</dbReference>
<dbReference type="InterPro" id="IPR016188">
    <property type="entry name" value="PurM-like_N"/>
</dbReference>
<dbReference type="PIRSF" id="PIRSF005303">
    <property type="entry name" value="Thiam_monoph_kin"/>
    <property type="match status" value="1"/>
</dbReference>
<evidence type="ECO:0000259" key="2">
    <source>
        <dbReference type="Pfam" id="PF02769"/>
    </source>
</evidence>
<proteinExistence type="inferred from homology"/>
<sequence>MSNLETVAQVGENEALKRTIARLNPSEHALVGPGDDSAVISAPDGRFTVTTDTLIEGHDFKLDWSTGYDLGWKAVASNLADVAAMGAVPTALVVALSVPGTTQVTWLEHFADGLKAACLALAPGCGVVGGDLAASDQVMISVAAHGSLEGREPVLRSGAQVGDILAVAGTLGRAAAGLDLLQSGNRDAVSAYDDLVNVQRRPKPPIQAGVAAATAGATAMLDLSDGLARDAARIAKASSVTIQIDALQLQGFEAVLEEAARAIDANPSDWVIGGGEDHSLLATFPAGAVLPRSFKPIGVVLPQGPAPVMLGAQPLPERGWDSSRAASS</sequence>
<dbReference type="EMBL" id="CAEZVN010000042">
    <property type="protein sequence ID" value="CAB4631831.1"/>
    <property type="molecule type" value="Genomic_DNA"/>
</dbReference>
<dbReference type="InterPro" id="IPR006283">
    <property type="entry name" value="ThiL-like"/>
</dbReference>
<dbReference type="PANTHER" id="PTHR30270:SF0">
    <property type="entry name" value="THIAMINE-MONOPHOSPHATE KINASE"/>
    <property type="match status" value="1"/>
</dbReference>
<dbReference type="InterPro" id="IPR036921">
    <property type="entry name" value="PurM-like_N_sf"/>
</dbReference>
<feature type="domain" description="PurM-like N-terminal" evidence="1">
    <location>
        <begin position="34"/>
        <end position="146"/>
    </location>
</feature>
<dbReference type="Pfam" id="PF02769">
    <property type="entry name" value="AIRS_C"/>
    <property type="match status" value="1"/>
</dbReference>
<organism evidence="3">
    <name type="scientific">freshwater metagenome</name>
    <dbReference type="NCBI Taxonomy" id="449393"/>
    <lineage>
        <taxon>unclassified sequences</taxon>
        <taxon>metagenomes</taxon>
        <taxon>ecological metagenomes</taxon>
    </lineage>
</organism>
<dbReference type="InterPro" id="IPR010918">
    <property type="entry name" value="PurM-like_C_dom"/>
</dbReference>
<dbReference type="AlphaFoldDB" id="A0A6J6J4L3"/>
<feature type="domain" description="PurM-like C-terminal" evidence="2">
    <location>
        <begin position="160"/>
        <end position="255"/>
    </location>
</feature>
<dbReference type="GO" id="GO:0009030">
    <property type="term" value="F:thiamine-phosphate kinase activity"/>
    <property type="evidence" value="ECO:0007669"/>
    <property type="project" value="InterPro"/>
</dbReference>
<protein>
    <submittedName>
        <fullName evidence="3">Unannotated protein</fullName>
    </submittedName>
</protein>